<dbReference type="InterPro" id="IPR008919">
    <property type="entry name" value="Retrov_capsid_N"/>
</dbReference>
<reference evidence="8 9" key="2">
    <citation type="submission" date="2025-05" db="UniProtKB">
        <authorList>
            <consortium name="RefSeq"/>
        </authorList>
    </citation>
    <scope>IDENTIFICATION</scope>
    <source>
        <tissue evidence="8 9">Tongue muscle</tissue>
    </source>
</reference>
<evidence type="ECO:0000313" key="9">
    <source>
        <dbReference type="RefSeq" id="XP_070324415.1"/>
    </source>
</evidence>
<dbReference type="Gene3D" id="1.10.375.10">
    <property type="entry name" value="Human Immunodeficiency Virus Type 1 Capsid Protein"/>
    <property type="match status" value="1"/>
</dbReference>
<dbReference type="PANTHER" id="PTHR33166">
    <property type="entry name" value="GAG_P30 DOMAIN-CONTAINING PROTEIN"/>
    <property type="match status" value="1"/>
</dbReference>
<dbReference type="Pfam" id="PF02093">
    <property type="entry name" value="Gag_p30"/>
    <property type="match status" value="1"/>
</dbReference>
<dbReference type="InterPro" id="IPR050462">
    <property type="entry name" value="Retroviral_Gag-Pol_poly"/>
</dbReference>
<dbReference type="PROSITE" id="PS50994">
    <property type="entry name" value="INTEGRASE"/>
    <property type="match status" value="1"/>
</dbReference>
<dbReference type="Gene3D" id="3.30.420.10">
    <property type="entry name" value="Ribonuclease H-like superfamily/Ribonuclease H"/>
    <property type="match status" value="1"/>
</dbReference>
<dbReference type="InterPro" id="IPR001584">
    <property type="entry name" value="Integrase_cat-core"/>
</dbReference>
<keyword evidence="4" id="KW-0472">Membrane</keyword>
<dbReference type="InterPro" id="IPR036397">
    <property type="entry name" value="RNaseH_sf"/>
</dbReference>
<dbReference type="RefSeq" id="XP_070324414.1">
    <property type="nucleotide sequence ID" value="XM_070468313.1"/>
</dbReference>
<name>A0ABM4I9B5_ODOVR</name>
<dbReference type="SUPFAM" id="SSF47836">
    <property type="entry name" value="Retroviral matrix proteins"/>
    <property type="match status" value="1"/>
</dbReference>
<dbReference type="InterPro" id="IPR012337">
    <property type="entry name" value="RNaseH-like_sf"/>
</dbReference>
<proteinExistence type="predicted"/>
<evidence type="ECO:0000256" key="5">
    <source>
        <dbReference type="SAM" id="MobiDB-lite"/>
    </source>
</evidence>
<evidence type="ECO:0000256" key="2">
    <source>
        <dbReference type="ARBA" id="ARBA00022511"/>
    </source>
</evidence>
<dbReference type="InterPro" id="IPR003036">
    <property type="entry name" value="Gag_P30"/>
</dbReference>
<evidence type="ECO:0000259" key="6">
    <source>
        <dbReference type="PROSITE" id="PS50994"/>
    </source>
</evidence>
<dbReference type="SUPFAM" id="SSF53098">
    <property type="entry name" value="Ribonuclease H-like"/>
    <property type="match status" value="1"/>
</dbReference>
<keyword evidence="7" id="KW-1185">Reference proteome</keyword>
<comment type="subcellular location">
    <subcellularLocation>
        <location evidence="1">Host cell membrane</location>
    </subcellularLocation>
</comment>
<gene>
    <name evidence="8 9" type="primary">ZNF691</name>
</gene>
<dbReference type="Pfam" id="PF01140">
    <property type="entry name" value="Gag_MA"/>
    <property type="match status" value="1"/>
</dbReference>
<feature type="domain" description="Integrase catalytic" evidence="6">
    <location>
        <begin position="363"/>
        <end position="488"/>
    </location>
</feature>
<evidence type="ECO:0000313" key="8">
    <source>
        <dbReference type="RefSeq" id="XP_070324414.1"/>
    </source>
</evidence>
<keyword evidence="2" id="KW-1032">Host cell membrane</keyword>
<dbReference type="Proteomes" id="UP001652640">
    <property type="component" value="Chromosome 5"/>
</dbReference>
<keyword evidence="3" id="KW-1043">Host membrane</keyword>
<dbReference type="Gene3D" id="1.10.150.180">
    <property type="entry name" value="Gamma-retroviral matrix domain"/>
    <property type="match status" value="1"/>
</dbReference>
<evidence type="ECO:0000256" key="1">
    <source>
        <dbReference type="ARBA" id="ARBA00004165"/>
    </source>
</evidence>
<dbReference type="InterPro" id="IPR036946">
    <property type="entry name" value="G_retro_matrix_sf"/>
</dbReference>
<dbReference type="InterPro" id="IPR000840">
    <property type="entry name" value="G_retro_matrix"/>
</dbReference>
<dbReference type="InterPro" id="IPR010999">
    <property type="entry name" value="Retrovr_matrix"/>
</dbReference>
<feature type="compositionally biased region" description="Pro residues" evidence="5">
    <location>
        <begin position="145"/>
        <end position="155"/>
    </location>
</feature>
<accession>A0ABM4I9B5</accession>
<dbReference type="GeneID" id="110151362"/>
<evidence type="ECO:0000313" key="7">
    <source>
        <dbReference type="Proteomes" id="UP001652640"/>
    </source>
</evidence>
<organism evidence="7 9">
    <name type="scientific">Odocoileus virginianus</name>
    <name type="common">White-tailed deer</name>
    <dbReference type="NCBI Taxonomy" id="9874"/>
    <lineage>
        <taxon>Eukaryota</taxon>
        <taxon>Metazoa</taxon>
        <taxon>Chordata</taxon>
        <taxon>Craniata</taxon>
        <taxon>Vertebrata</taxon>
        <taxon>Euteleostomi</taxon>
        <taxon>Mammalia</taxon>
        <taxon>Eutheria</taxon>
        <taxon>Laurasiatheria</taxon>
        <taxon>Artiodactyla</taxon>
        <taxon>Ruminantia</taxon>
        <taxon>Pecora</taxon>
        <taxon>Cervidae</taxon>
        <taxon>Odocoileinae</taxon>
        <taxon>Odocoileus</taxon>
    </lineage>
</organism>
<evidence type="ECO:0000256" key="4">
    <source>
        <dbReference type="ARBA" id="ARBA00023136"/>
    </source>
</evidence>
<evidence type="ECO:0000256" key="3">
    <source>
        <dbReference type="ARBA" id="ARBA00022870"/>
    </source>
</evidence>
<protein>
    <submittedName>
        <fullName evidence="8 9">Zinc finger protein 691 isoform X1</fullName>
    </submittedName>
</protein>
<reference evidence="7" key="1">
    <citation type="journal article" date="2022" name="J. Hered.">
        <title>A De Novo Chromosome-Level Genome Assembly of the White-Tailed Deer, Odocoileus Virginianus.</title>
        <authorList>
            <person name="London E.W."/>
            <person name="Roca A.L."/>
            <person name="Novakofski J.E."/>
            <person name="Mateus-Pinilla N.E."/>
        </authorList>
    </citation>
    <scope>NUCLEOTIDE SEQUENCE [LARGE SCALE GENOMIC DNA]</scope>
</reference>
<sequence length="562" mass="63079">MGQGESTPLSLMTDHFPDVRARAHNLSLSVKKSKLITLCSVEWPTLQVGWTPEGTFQPSIIQAVKEKIMAPDPRGHPGQVPYIVVWQDLVENPPNWLKPFVHRTSNPQVLVMELTSEETKKKESSKPVFQDASCPNLIDLETEARPPPYVPPLEPPGGGEGSGRATRGDHEGGPALGTRGRTRGDRSMQDPGDPELPSSTVQALPVRVGPGNPSGERTYQYWPFSTSDLYNWKTQNPPFSEKPQGLIDLLDSILFTHNPTWDDCQQLLQVLFTTEERERILAEARKRVPGVDGRPTAQPHLVDGGFPLTRPNWDFEQAEGRERLRVYRQTLMAGLRAAARKPTNLAKVNLVRQEPTESPAAFLERLMEAFPTKGETAIVVAKKILEEIVPRYGLPVTMGSDNGPAFVSQIVQGLARALGTKWKLHCEYNPQSSGQVERMNRTLKETLTKLAIETGGDWVTLLPFALFRARNTPYKLNLTPFEILYGRPPPVYPIFEGKCLPPPALGQFRQTIMALSKVHNRVWKLIREVYEDQNEKALPTHNISPGDWVWVKRHQCRVLEPR</sequence>
<dbReference type="RefSeq" id="XP_070324415.1">
    <property type="nucleotide sequence ID" value="XM_070468314.1"/>
</dbReference>
<feature type="region of interest" description="Disordered" evidence="5">
    <location>
        <begin position="142"/>
        <end position="217"/>
    </location>
</feature>
<dbReference type="SUPFAM" id="SSF47943">
    <property type="entry name" value="Retrovirus capsid protein, N-terminal core domain"/>
    <property type="match status" value="1"/>
</dbReference>